<accession>A0A8H7ZNP0</accession>
<dbReference type="GO" id="GO:0070072">
    <property type="term" value="P:vacuolar proton-transporting V-type ATPase complex assembly"/>
    <property type="evidence" value="ECO:0007669"/>
    <property type="project" value="InterPro"/>
</dbReference>
<comment type="caution">
    <text evidence="8">The sequence shown here is derived from an EMBL/GenBank/DDBJ whole genome shotgun (WGS) entry which is preliminary data.</text>
</comment>
<feature type="compositionally biased region" description="Low complexity" evidence="6">
    <location>
        <begin position="143"/>
        <end position="155"/>
    </location>
</feature>
<evidence type="ECO:0000256" key="7">
    <source>
        <dbReference type="SAM" id="Phobius"/>
    </source>
</evidence>
<sequence>MAARDGEPWSADSTDQLAPGSGPGAGGGGEGPLLSPPPPPDTRAPLLLFTPRLREAFALAHSLPATPSSLRCRLAPYLRDAGDGGDAQRGRRWSSQPGGSALPRRPSAAPADERSAAATVPEEAEHRGGPPPSATGTPGGGSTETADGDAAGGDAEAPRPGEDCGEECRAVTLELVKEVSVVVQAARAAAVSRRSSACSGRDSQTAALALDTSLRPAGYWVHELLQGSSVYVAPRIKQKRSPSLVARLDQITVANAHAEYARMVAAVANPNDYETAGMQANERLEVKAMEKEITAIINILFTIVGVFVAVYWTSPHVTNDVGYVSAGGGREGTGSGRLGRAANPSFATGLVGAEPTPSSSCQVLLLLPSKADLDFRSLFLQQILMSFSAAIVVGIAETWLWVPAWTPI</sequence>
<evidence type="ECO:0000256" key="2">
    <source>
        <dbReference type="ARBA" id="ARBA00022692"/>
    </source>
</evidence>
<gene>
    <name evidence="8" type="ORF">BJ554DRAFT_3290</name>
</gene>
<keyword evidence="5 7" id="KW-0472">Membrane</keyword>
<proteinExistence type="predicted"/>
<feature type="compositionally biased region" description="Low complexity" evidence="6">
    <location>
        <begin position="100"/>
        <end position="110"/>
    </location>
</feature>
<keyword evidence="3" id="KW-0256">Endoplasmic reticulum</keyword>
<dbReference type="GO" id="GO:0005789">
    <property type="term" value="C:endoplasmic reticulum membrane"/>
    <property type="evidence" value="ECO:0007669"/>
    <property type="project" value="UniProtKB-SubCell"/>
</dbReference>
<feature type="transmembrane region" description="Helical" evidence="7">
    <location>
        <begin position="379"/>
        <end position="402"/>
    </location>
</feature>
<feature type="transmembrane region" description="Helical" evidence="7">
    <location>
        <begin position="293"/>
        <end position="312"/>
    </location>
</feature>
<evidence type="ECO:0000256" key="1">
    <source>
        <dbReference type="ARBA" id="ARBA00004477"/>
    </source>
</evidence>
<dbReference type="PANTHER" id="PTHR31394">
    <property type="entry name" value="TRANSMEMBRANE PROTEIN 199"/>
    <property type="match status" value="1"/>
</dbReference>
<dbReference type="InterPro" id="IPR021013">
    <property type="entry name" value="ATPase_Vma12"/>
</dbReference>
<keyword evidence="2 7" id="KW-0812">Transmembrane</keyword>
<dbReference type="Pfam" id="PF11712">
    <property type="entry name" value="Vma12"/>
    <property type="match status" value="1"/>
</dbReference>
<feature type="region of interest" description="Disordered" evidence="6">
    <location>
        <begin position="1"/>
        <end position="46"/>
    </location>
</feature>
<dbReference type="OrthoDB" id="19981at2759"/>
<dbReference type="AlphaFoldDB" id="A0A8H7ZNP0"/>
<dbReference type="Proteomes" id="UP000673691">
    <property type="component" value="Unassembled WGS sequence"/>
</dbReference>
<feature type="compositionally biased region" description="Gly residues" evidence="6">
    <location>
        <begin position="21"/>
        <end position="31"/>
    </location>
</feature>
<feature type="region of interest" description="Disordered" evidence="6">
    <location>
        <begin position="81"/>
        <end position="164"/>
    </location>
</feature>
<dbReference type="PANTHER" id="PTHR31394:SF1">
    <property type="entry name" value="TRANSMEMBRANE PROTEIN 199"/>
    <property type="match status" value="1"/>
</dbReference>
<evidence type="ECO:0000313" key="8">
    <source>
        <dbReference type="EMBL" id="KAG5456853.1"/>
    </source>
</evidence>
<name>A0A8H7ZNP0_9FUNG</name>
<protein>
    <submittedName>
        <fullName evidence="8">Endoplasmic reticulum-based factor for assembly of V-ATPase-domain-containing protein</fullName>
    </submittedName>
</protein>
<comment type="subcellular location">
    <subcellularLocation>
        <location evidence="1">Endoplasmic reticulum membrane</location>
        <topology evidence="1">Multi-pass membrane protein</topology>
    </subcellularLocation>
</comment>
<evidence type="ECO:0000313" key="9">
    <source>
        <dbReference type="Proteomes" id="UP000673691"/>
    </source>
</evidence>
<evidence type="ECO:0000256" key="4">
    <source>
        <dbReference type="ARBA" id="ARBA00022989"/>
    </source>
</evidence>
<evidence type="ECO:0000256" key="5">
    <source>
        <dbReference type="ARBA" id="ARBA00023136"/>
    </source>
</evidence>
<reference evidence="8 9" key="1">
    <citation type="journal article" name="Sci. Rep.">
        <title>Genome-scale phylogenetic analyses confirm Olpidium as the closest living zoosporic fungus to the non-flagellated, terrestrial fungi.</title>
        <authorList>
            <person name="Chang Y."/>
            <person name="Rochon D."/>
            <person name="Sekimoto S."/>
            <person name="Wang Y."/>
            <person name="Chovatia M."/>
            <person name="Sandor L."/>
            <person name="Salamov A."/>
            <person name="Grigoriev I.V."/>
            <person name="Stajich J.E."/>
            <person name="Spatafora J.W."/>
        </authorList>
    </citation>
    <scope>NUCLEOTIDE SEQUENCE [LARGE SCALE GENOMIC DNA]</scope>
    <source>
        <strain evidence="8">S191</strain>
    </source>
</reference>
<evidence type="ECO:0000256" key="3">
    <source>
        <dbReference type="ARBA" id="ARBA00022824"/>
    </source>
</evidence>
<evidence type="ECO:0000256" key="6">
    <source>
        <dbReference type="SAM" id="MobiDB-lite"/>
    </source>
</evidence>
<keyword evidence="4 7" id="KW-1133">Transmembrane helix</keyword>
<organism evidence="8 9">
    <name type="scientific">Olpidium bornovanus</name>
    <dbReference type="NCBI Taxonomy" id="278681"/>
    <lineage>
        <taxon>Eukaryota</taxon>
        <taxon>Fungi</taxon>
        <taxon>Fungi incertae sedis</taxon>
        <taxon>Olpidiomycota</taxon>
        <taxon>Olpidiomycotina</taxon>
        <taxon>Olpidiomycetes</taxon>
        <taxon>Olpidiales</taxon>
        <taxon>Olpidiaceae</taxon>
        <taxon>Olpidium</taxon>
    </lineage>
</organism>
<keyword evidence="9" id="KW-1185">Reference proteome</keyword>
<dbReference type="EMBL" id="JAEFCI010011054">
    <property type="protein sequence ID" value="KAG5456853.1"/>
    <property type="molecule type" value="Genomic_DNA"/>
</dbReference>